<reference evidence="4 5" key="1">
    <citation type="journal article" date="2016" name="PLoS Pathog.">
        <title>Biosynthesis of antibiotic leucinostatins in bio-control fungus Purpureocillium lilacinum and their inhibition on phytophthora revealed by genome mining.</title>
        <authorList>
            <person name="Wang G."/>
            <person name="Liu Z."/>
            <person name="Lin R."/>
            <person name="Li E."/>
            <person name="Mao Z."/>
            <person name="Ling J."/>
            <person name="Yang Y."/>
            <person name="Yin W.B."/>
            <person name="Xie B."/>
        </authorList>
    </citation>
    <scope>NUCLEOTIDE SEQUENCE [LARGE SCALE GENOMIC DNA]</scope>
    <source>
        <strain evidence="4">170</strain>
    </source>
</reference>
<evidence type="ECO:0000313" key="5">
    <source>
        <dbReference type="Proteomes" id="UP000078397"/>
    </source>
</evidence>
<sequence>MRDRSLHHGSIYRFASLLALAGSASAHSWVEYASKIAPNGTLVGALGFPRGYMPRSQAGWNDKIPQLLLPAQGTQAYTGKEVLNKFPFTDKPQHPMLEAAPGDHIAIIHLENGHVSLPQNQPKKPKNRGTIFLYGTSQPKEQEKLFDVHLLWNKGGSGGDKRGVLLATRNYDDGQCFQPNTASITNERVSKYGADGAKNSQELPCQSDVKLPDNLKPGSVYTIYWYWDWPNLDSTKIDMEKTAQGAFPWAGSFMRGDKVPNGWKMDAITLNESYASVIDIKIGEAPKGFNAKDAGKDAWVAKQNIYSMAIKDQMNNNFQVDVDGYGNGGGQGTAPPPASPSAPASAPGSSPSGAPVASGPQSQPRGITTVKETVTVPATTLITTVFRTVTPSHSQEELPLETTVTVTTRVPPPAVFVTSRPGNASGGTGSSPEPTGKPGYRVKRF</sequence>
<dbReference type="OrthoDB" id="64281at2759"/>
<feature type="compositionally biased region" description="Low complexity" evidence="1">
    <location>
        <begin position="341"/>
        <end position="360"/>
    </location>
</feature>
<evidence type="ECO:0000256" key="1">
    <source>
        <dbReference type="SAM" id="MobiDB-lite"/>
    </source>
</evidence>
<name>A0A179FMU0_METCM</name>
<feature type="compositionally biased region" description="Polar residues" evidence="1">
    <location>
        <begin position="361"/>
        <end position="372"/>
    </location>
</feature>
<accession>A0A179FMU0</accession>
<evidence type="ECO:0000313" key="4">
    <source>
        <dbReference type="EMBL" id="OAQ66902.1"/>
    </source>
</evidence>
<evidence type="ECO:0000256" key="2">
    <source>
        <dbReference type="SAM" id="SignalP"/>
    </source>
</evidence>
<dbReference type="RefSeq" id="XP_018143989.1">
    <property type="nucleotide sequence ID" value="XM_018292166.1"/>
</dbReference>
<feature type="region of interest" description="Disordered" evidence="1">
    <location>
        <begin position="411"/>
        <end position="445"/>
    </location>
</feature>
<dbReference type="AlphaFoldDB" id="A0A179FMU0"/>
<dbReference type="EMBL" id="LSBJ02000004">
    <property type="protein sequence ID" value="OAQ66902.1"/>
    <property type="molecule type" value="Genomic_DNA"/>
</dbReference>
<evidence type="ECO:0000259" key="3">
    <source>
        <dbReference type="Pfam" id="PF24320"/>
    </source>
</evidence>
<dbReference type="KEGG" id="pchm:VFPPC_14397"/>
<organism evidence="4 5">
    <name type="scientific">Pochonia chlamydosporia 170</name>
    <dbReference type="NCBI Taxonomy" id="1380566"/>
    <lineage>
        <taxon>Eukaryota</taxon>
        <taxon>Fungi</taxon>
        <taxon>Dikarya</taxon>
        <taxon>Ascomycota</taxon>
        <taxon>Pezizomycotina</taxon>
        <taxon>Sordariomycetes</taxon>
        <taxon>Hypocreomycetidae</taxon>
        <taxon>Hypocreales</taxon>
        <taxon>Clavicipitaceae</taxon>
        <taxon>Pochonia</taxon>
    </lineage>
</organism>
<feature type="domain" description="DUF7492" evidence="3">
    <location>
        <begin position="24"/>
        <end position="238"/>
    </location>
</feature>
<feature type="compositionally biased region" description="Low complexity" evidence="1">
    <location>
        <begin position="430"/>
        <end position="439"/>
    </location>
</feature>
<dbReference type="Proteomes" id="UP000078397">
    <property type="component" value="Unassembled WGS sequence"/>
</dbReference>
<dbReference type="InterPro" id="IPR055915">
    <property type="entry name" value="DUF7492"/>
</dbReference>
<feature type="chain" id="PRO_5008101840" description="DUF7492 domain-containing protein" evidence="2">
    <location>
        <begin position="27"/>
        <end position="445"/>
    </location>
</feature>
<proteinExistence type="predicted"/>
<dbReference type="GeneID" id="28856160"/>
<feature type="region of interest" description="Disordered" evidence="1">
    <location>
        <begin position="321"/>
        <end position="372"/>
    </location>
</feature>
<comment type="caution">
    <text evidence="4">The sequence shown here is derived from an EMBL/GenBank/DDBJ whole genome shotgun (WGS) entry which is preliminary data.</text>
</comment>
<dbReference type="Pfam" id="PF24320">
    <property type="entry name" value="DUF7492"/>
    <property type="match status" value="1"/>
</dbReference>
<keyword evidence="5" id="KW-1185">Reference proteome</keyword>
<protein>
    <recommendedName>
        <fullName evidence="3">DUF7492 domain-containing protein</fullName>
    </recommendedName>
</protein>
<keyword evidence="2" id="KW-0732">Signal</keyword>
<feature type="signal peptide" evidence="2">
    <location>
        <begin position="1"/>
        <end position="26"/>
    </location>
</feature>
<gene>
    <name evidence="4" type="ORF">VFPPC_14397</name>
</gene>